<dbReference type="AlphaFoldDB" id="A0A075I9B2"/>
<dbReference type="EMBL" id="KF901214">
    <property type="protein sequence ID" value="AIF22668.1"/>
    <property type="molecule type" value="Genomic_DNA"/>
</dbReference>
<reference evidence="1" key="1">
    <citation type="journal article" date="2014" name="Genome Biol. Evol.">
        <title>Pangenome evidence for extensive interdomain horizontal transfer affecting lineage core and shell genes in uncultured planktonic thaumarchaeota and euryarchaeota.</title>
        <authorList>
            <person name="Deschamps P."/>
            <person name="Zivanovic Y."/>
            <person name="Moreira D."/>
            <person name="Rodriguez-Valera F."/>
            <person name="Lopez-Garcia P."/>
        </authorList>
    </citation>
    <scope>NUCLEOTIDE SEQUENCE</scope>
</reference>
<name>A0A075I9B2_9ARCH</name>
<protein>
    <submittedName>
        <fullName evidence="1">Uncharacterized protein</fullName>
    </submittedName>
</protein>
<sequence length="47" mass="5505">MEADEKIQAHVLSVWKESRGFFSGKGREGMLILTNKRLLFIKKQKRV</sequence>
<organism evidence="1">
    <name type="scientific">uncultured marine thaumarchaeote SAT1000_10_C05</name>
    <dbReference type="NCBI Taxonomy" id="1456372"/>
    <lineage>
        <taxon>Archaea</taxon>
        <taxon>Nitrososphaerota</taxon>
        <taxon>environmental samples</taxon>
    </lineage>
</organism>
<accession>A0A075I9B2</accession>
<proteinExistence type="predicted"/>
<evidence type="ECO:0000313" key="1">
    <source>
        <dbReference type="EMBL" id="AIF22668.1"/>
    </source>
</evidence>